<dbReference type="Proteomes" id="UP001163846">
    <property type="component" value="Unassembled WGS sequence"/>
</dbReference>
<feature type="region of interest" description="Disordered" evidence="1">
    <location>
        <begin position="433"/>
        <end position="622"/>
    </location>
</feature>
<dbReference type="AlphaFoldDB" id="A0AA38U2P8"/>
<reference evidence="2" key="1">
    <citation type="submission" date="2022-08" db="EMBL/GenBank/DDBJ databases">
        <authorList>
            <consortium name="DOE Joint Genome Institute"/>
            <person name="Min B."/>
            <person name="Riley R."/>
            <person name="Sierra-Patev S."/>
            <person name="Naranjo-Ortiz M."/>
            <person name="Looney B."/>
            <person name="Konkel Z."/>
            <person name="Slot J.C."/>
            <person name="Sakamoto Y."/>
            <person name="Steenwyk J.L."/>
            <person name="Rokas A."/>
            <person name="Carro J."/>
            <person name="Camarero S."/>
            <person name="Ferreira P."/>
            <person name="Molpeceres G."/>
            <person name="Ruiz-Duenas F.J."/>
            <person name="Serrano A."/>
            <person name="Henrissat B."/>
            <person name="Drula E."/>
            <person name="Hughes K.W."/>
            <person name="Mata J.L."/>
            <person name="Ishikawa N.K."/>
            <person name="Vargas-Isla R."/>
            <person name="Ushijima S."/>
            <person name="Smith C.A."/>
            <person name="Ahrendt S."/>
            <person name="Andreopoulos W."/>
            <person name="He G."/>
            <person name="Labutti K."/>
            <person name="Lipzen A."/>
            <person name="Ng V."/>
            <person name="Sandor L."/>
            <person name="Barry K."/>
            <person name="Martinez A.T."/>
            <person name="Xiao Y."/>
            <person name="Gibbons J.G."/>
            <person name="Terashima K."/>
            <person name="Hibbett D.S."/>
            <person name="Grigoriev I.V."/>
        </authorList>
    </citation>
    <scope>NUCLEOTIDE SEQUENCE</scope>
    <source>
        <strain evidence="2">TFB9207</strain>
    </source>
</reference>
<keyword evidence="3" id="KW-1185">Reference proteome</keyword>
<organism evidence="2 3">
    <name type="scientific">Lentinula raphanica</name>
    <dbReference type="NCBI Taxonomy" id="153919"/>
    <lineage>
        <taxon>Eukaryota</taxon>
        <taxon>Fungi</taxon>
        <taxon>Dikarya</taxon>
        <taxon>Basidiomycota</taxon>
        <taxon>Agaricomycotina</taxon>
        <taxon>Agaricomycetes</taxon>
        <taxon>Agaricomycetidae</taxon>
        <taxon>Agaricales</taxon>
        <taxon>Marasmiineae</taxon>
        <taxon>Omphalotaceae</taxon>
        <taxon>Lentinula</taxon>
    </lineage>
</organism>
<evidence type="ECO:0000313" key="3">
    <source>
        <dbReference type="Proteomes" id="UP001163846"/>
    </source>
</evidence>
<feature type="compositionally biased region" description="Basic and acidic residues" evidence="1">
    <location>
        <begin position="36"/>
        <end position="52"/>
    </location>
</feature>
<feature type="compositionally biased region" description="Basic and acidic residues" evidence="1">
    <location>
        <begin position="600"/>
        <end position="611"/>
    </location>
</feature>
<feature type="region of interest" description="Disordered" evidence="1">
    <location>
        <begin position="330"/>
        <end position="419"/>
    </location>
</feature>
<feature type="compositionally biased region" description="Polar residues" evidence="1">
    <location>
        <begin position="53"/>
        <end position="77"/>
    </location>
</feature>
<gene>
    <name evidence="2" type="ORF">F5878DRAFT_729693</name>
</gene>
<proteinExistence type="predicted"/>
<feature type="compositionally biased region" description="Basic and acidic residues" evidence="1">
    <location>
        <begin position="552"/>
        <end position="578"/>
    </location>
</feature>
<sequence>MSRRQREYPARQGSGGGPPGGPPGPGNGGDGSDNSSEDRSEDEQGRRLDPRTQRQSRTPFQQDRFSSEGPNVQTNQVYEYDPTPRNEEEVLRAAFHRYEQQIKFYLYGAPANLNSAAQKAMLQNVPKPEKYKGSSDYKKFDEWIMGLIQWMNMADHCGPPTRYSARRKGQVITSTDLMRTNTIGSYLEGTALQWFRDEVQQVPEAFAHNPDPLAYRWTFMQVVNGLYQRFVHEASISQISDRFYAVTYIRKKGIKTMFSELKRWAGNMPIPPDVYTFKKRLLLLVPEAMCDDMTRIEKVSAERSSVNEIMQAAISCERSDQTGRYYANAREATEQSQRTMKRVHEDDTEPYSKQKPKSSKDRKGKKKEIEYVSPKKLQVVETRRYQVTDHEKIRQEKKDHDKKRAKEDKNKSSKPYFPAGSCFDCGSFDHFRGNPKCPKAKNTDSGPSSQKPKLYRIAEEVQRDGERLFRLEASHEEPSSGSEQSDESTWIRYEDLAGSSRGDETDESNSPESMESNSSSDNSTTSKSDTTSEEEPDPWGGSQFDSDAVDDEYTRREVRSSSDQEHSSEGMGHMRELDPVDSSEQLNAMNDAENVESDEDYKTADDGHSPDEVYTLNLNEPT</sequence>
<dbReference type="EMBL" id="MU807711">
    <property type="protein sequence ID" value="KAJ3831181.1"/>
    <property type="molecule type" value="Genomic_DNA"/>
</dbReference>
<feature type="region of interest" description="Disordered" evidence="1">
    <location>
        <begin position="1"/>
        <end position="85"/>
    </location>
</feature>
<evidence type="ECO:0000313" key="2">
    <source>
        <dbReference type="EMBL" id="KAJ3831181.1"/>
    </source>
</evidence>
<accession>A0AA38U2P8</accession>
<feature type="compositionally biased region" description="Basic and acidic residues" evidence="1">
    <location>
        <begin position="381"/>
        <end position="411"/>
    </location>
</feature>
<comment type="caution">
    <text evidence="2">The sequence shown here is derived from an EMBL/GenBank/DDBJ whole genome shotgun (WGS) entry which is preliminary data.</text>
</comment>
<evidence type="ECO:0000256" key="1">
    <source>
        <dbReference type="SAM" id="MobiDB-lite"/>
    </source>
</evidence>
<protein>
    <submittedName>
        <fullName evidence="2">Uncharacterized protein</fullName>
    </submittedName>
</protein>
<feature type="compositionally biased region" description="Basic residues" evidence="1">
    <location>
        <begin position="354"/>
        <end position="366"/>
    </location>
</feature>
<name>A0AA38U2P8_9AGAR</name>
<feature type="compositionally biased region" description="Basic and acidic residues" evidence="1">
    <location>
        <begin position="456"/>
        <end position="478"/>
    </location>
</feature>
<feature type="compositionally biased region" description="Low complexity" evidence="1">
    <location>
        <begin position="510"/>
        <end position="529"/>
    </location>
</feature>